<feature type="region of interest" description="Disordered" evidence="1">
    <location>
        <begin position="1"/>
        <end position="22"/>
    </location>
</feature>
<gene>
    <name evidence="2" type="ORF">OV079_34335</name>
</gene>
<keyword evidence="3" id="KW-1185">Reference proteome</keyword>
<dbReference type="RefSeq" id="WP_267773568.1">
    <property type="nucleotide sequence ID" value="NZ_JAPNKE010000002.1"/>
</dbReference>
<proteinExistence type="predicted"/>
<dbReference type="EMBL" id="JAPNKE010000002">
    <property type="protein sequence ID" value="MCY1010557.1"/>
    <property type="molecule type" value="Genomic_DNA"/>
</dbReference>
<organism evidence="2 3">
    <name type="scientific">Nannocystis pusilla</name>
    <dbReference type="NCBI Taxonomy" id="889268"/>
    <lineage>
        <taxon>Bacteria</taxon>
        <taxon>Pseudomonadati</taxon>
        <taxon>Myxococcota</taxon>
        <taxon>Polyangia</taxon>
        <taxon>Nannocystales</taxon>
        <taxon>Nannocystaceae</taxon>
        <taxon>Nannocystis</taxon>
    </lineage>
</organism>
<dbReference type="Proteomes" id="UP001150924">
    <property type="component" value="Unassembled WGS sequence"/>
</dbReference>
<sequence>MGSRAKSPTPRIEPPEEPVPSEQTLAEYQAAWEDEVSRLAEEQAEAVPSEQELAENEAAWEEEVLRIAKEHEEGRAESIPWEQVRAQLFGERS</sequence>
<evidence type="ECO:0000313" key="2">
    <source>
        <dbReference type="EMBL" id="MCY1010557.1"/>
    </source>
</evidence>
<dbReference type="AlphaFoldDB" id="A0A9X3IZF1"/>
<comment type="caution">
    <text evidence="2">The sequence shown here is derived from an EMBL/GenBank/DDBJ whole genome shotgun (WGS) entry which is preliminary data.</text>
</comment>
<name>A0A9X3IZF1_9BACT</name>
<protein>
    <recommendedName>
        <fullName evidence="4">Addiction module protein</fullName>
    </recommendedName>
</protein>
<reference evidence="2" key="1">
    <citation type="submission" date="2022-11" db="EMBL/GenBank/DDBJ databases">
        <title>Minimal conservation of predation-associated metabolite biosynthetic gene clusters underscores biosynthetic potential of Myxococcota including descriptions for ten novel species: Archangium lansinium sp. nov., Myxococcus landrumus sp. nov., Nannocystis bai.</title>
        <authorList>
            <person name="Ahearne A."/>
            <person name="Stevens C."/>
            <person name="Phillips K."/>
        </authorList>
    </citation>
    <scope>NUCLEOTIDE SEQUENCE</scope>
    <source>
        <strain evidence="2">Na p29</strain>
    </source>
</reference>
<evidence type="ECO:0000256" key="1">
    <source>
        <dbReference type="SAM" id="MobiDB-lite"/>
    </source>
</evidence>
<evidence type="ECO:0008006" key="4">
    <source>
        <dbReference type="Google" id="ProtNLM"/>
    </source>
</evidence>
<evidence type="ECO:0000313" key="3">
    <source>
        <dbReference type="Proteomes" id="UP001150924"/>
    </source>
</evidence>
<accession>A0A9X3IZF1</accession>